<evidence type="ECO:0000256" key="3">
    <source>
        <dbReference type="ARBA" id="ARBA00022701"/>
    </source>
</evidence>
<accession>A0A803YCH5</accession>
<reference evidence="13 14" key="1">
    <citation type="journal article" date="2010" name="PLoS Biol.">
        <title>Multi-platform next-generation sequencing of the domestic turkey (Meleagris gallopavo): genome assembly and analysis.</title>
        <authorList>
            <person name="Dalloul R.A."/>
            <person name="Long J.A."/>
            <person name="Zimin A.V."/>
            <person name="Aslam L."/>
            <person name="Beal K."/>
            <person name="Blomberg L.A."/>
            <person name="Bouffard P."/>
            <person name="Burt D.W."/>
            <person name="Crasta O."/>
            <person name="Crooijmans R.P."/>
            <person name="Cooper K."/>
            <person name="Coulombe R.A."/>
            <person name="De S."/>
            <person name="Delany M.E."/>
            <person name="Dodgson J.B."/>
            <person name="Dong J.J."/>
            <person name="Evans C."/>
            <person name="Frederickson K.M."/>
            <person name="Flicek P."/>
            <person name="Florea L."/>
            <person name="Folkerts O."/>
            <person name="Groenen M.A."/>
            <person name="Harkins T.T."/>
            <person name="Herrero J."/>
            <person name="Hoffmann S."/>
            <person name="Megens H.J."/>
            <person name="Jiang A."/>
            <person name="de Jong P."/>
            <person name="Kaiser P."/>
            <person name="Kim H."/>
            <person name="Kim K.W."/>
            <person name="Kim S."/>
            <person name="Langenberger D."/>
            <person name="Lee M.K."/>
            <person name="Lee T."/>
            <person name="Mane S."/>
            <person name="Marcais G."/>
            <person name="Marz M."/>
            <person name="McElroy A.P."/>
            <person name="Modise T."/>
            <person name="Nefedov M."/>
            <person name="Notredame C."/>
            <person name="Paton I.R."/>
            <person name="Payne W.S."/>
            <person name="Pertea G."/>
            <person name="Prickett D."/>
            <person name="Puiu D."/>
            <person name="Qioa D."/>
            <person name="Raineri E."/>
            <person name="Ruffier M."/>
            <person name="Salzberg S.L."/>
            <person name="Schatz M.C."/>
            <person name="Scheuring C."/>
            <person name="Schmidt C.J."/>
            <person name="Schroeder S."/>
            <person name="Searle S.M."/>
            <person name="Smith E.J."/>
            <person name="Smith J."/>
            <person name="Sonstegard T.S."/>
            <person name="Stadler P.F."/>
            <person name="Tafer H."/>
            <person name="Tu Z.J."/>
            <person name="Van Tassell C.P."/>
            <person name="Vilella A.J."/>
            <person name="Williams K.P."/>
            <person name="Yorke J.A."/>
            <person name="Zhang L."/>
            <person name="Zhang H.B."/>
            <person name="Zhang X."/>
            <person name="Zhang Y."/>
            <person name="Reed K.M."/>
        </authorList>
    </citation>
    <scope>NUCLEOTIDE SEQUENCE [LARGE SCALE GENOMIC DNA]</scope>
</reference>
<evidence type="ECO:0000313" key="13">
    <source>
        <dbReference type="Ensembl" id="ENSMGAP00000029472.1"/>
    </source>
</evidence>
<dbReference type="InterPro" id="IPR027417">
    <property type="entry name" value="P-loop_NTPase"/>
</dbReference>
<feature type="coiled-coil region" evidence="11">
    <location>
        <begin position="320"/>
        <end position="361"/>
    </location>
</feature>
<dbReference type="Pfam" id="PF00225">
    <property type="entry name" value="Kinesin"/>
    <property type="match status" value="1"/>
</dbReference>
<dbReference type="PROSITE" id="PS50067">
    <property type="entry name" value="KINESIN_MOTOR_2"/>
    <property type="match status" value="1"/>
</dbReference>
<dbReference type="Gene3D" id="3.40.850.10">
    <property type="entry name" value="Kinesin motor domain"/>
    <property type="match status" value="1"/>
</dbReference>
<dbReference type="PROSITE" id="PS00411">
    <property type="entry name" value="KINESIN_MOTOR_1"/>
    <property type="match status" value="1"/>
</dbReference>
<keyword evidence="2" id="KW-0963">Cytoplasm</keyword>
<reference evidence="13" key="3">
    <citation type="submission" date="2025-09" db="UniProtKB">
        <authorList>
            <consortium name="Ensembl"/>
        </authorList>
    </citation>
    <scope>IDENTIFICATION</scope>
</reference>
<dbReference type="GO" id="GO:0098957">
    <property type="term" value="P:anterograde axonal transport of mitochondrion"/>
    <property type="evidence" value="ECO:0007669"/>
    <property type="project" value="UniProtKB-ARBA"/>
</dbReference>
<keyword evidence="6 11" id="KW-0175">Coiled coil</keyword>
<comment type="subcellular location">
    <subcellularLocation>
        <location evidence="1">Cytoplasm</location>
        <location evidence="1">Cytoskeleton</location>
    </subcellularLocation>
</comment>
<dbReference type="InterPro" id="IPR027640">
    <property type="entry name" value="Kinesin-like_fam"/>
</dbReference>
<dbReference type="GO" id="GO:0032991">
    <property type="term" value="C:protein-containing complex"/>
    <property type="evidence" value="ECO:0007669"/>
    <property type="project" value="UniProtKB-ARBA"/>
</dbReference>
<dbReference type="InterPro" id="IPR019821">
    <property type="entry name" value="Kinesin_motor_CS"/>
</dbReference>
<evidence type="ECO:0000259" key="12">
    <source>
        <dbReference type="PROSITE" id="PS50067"/>
    </source>
</evidence>
<keyword evidence="7 9" id="KW-0505">Motor protein</keyword>
<evidence type="ECO:0000256" key="2">
    <source>
        <dbReference type="ARBA" id="ARBA00022490"/>
    </source>
</evidence>
<keyword evidence="8" id="KW-0206">Cytoskeleton</keyword>
<dbReference type="GO" id="GO:0007097">
    <property type="term" value="P:nuclear migration"/>
    <property type="evidence" value="ECO:0007669"/>
    <property type="project" value="UniProtKB-ARBA"/>
</dbReference>
<dbReference type="GO" id="GO:0003777">
    <property type="term" value="F:microtubule motor activity"/>
    <property type="evidence" value="ECO:0007669"/>
    <property type="project" value="InterPro"/>
</dbReference>
<dbReference type="PANTHER" id="PTHR47968">
    <property type="entry name" value="CENTROMERE PROTEIN E"/>
    <property type="match status" value="1"/>
</dbReference>
<evidence type="ECO:0000313" key="14">
    <source>
        <dbReference type="Proteomes" id="UP000001645"/>
    </source>
</evidence>
<dbReference type="GO" id="GO:1904115">
    <property type="term" value="C:axon cytoplasm"/>
    <property type="evidence" value="ECO:0007669"/>
    <property type="project" value="GOC"/>
</dbReference>
<evidence type="ECO:0000256" key="10">
    <source>
        <dbReference type="RuleBase" id="RU000394"/>
    </source>
</evidence>
<keyword evidence="14" id="KW-1185">Reference proteome</keyword>
<dbReference type="GeneTree" id="ENSGT00940000158539"/>
<protein>
    <recommendedName>
        <fullName evidence="10">Kinesin-like protein</fullName>
    </recommendedName>
</protein>
<evidence type="ECO:0000256" key="5">
    <source>
        <dbReference type="ARBA" id="ARBA00022840"/>
    </source>
</evidence>
<feature type="coiled-coil region" evidence="11">
    <location>
        <begin position="402"/>
        <end position="520"/>
    </location>
</feature>
<dbReference type="FunFam" id="3.40.850.10:FF:000067">
    <property type="entry name" value="Kinesin-like protein"/>
    <property type="match status" value="1"/>
</dbReference>
<keyword evidence="3 10" id="KW-0493">Microtubule</keyword>
<dbReference type="GO" id="GO:0007292">
    <property type="term" value="P:female gamete generation"/>
    <property type="evidence" value="ECO:0007669"/>
    <property type="project" value="UniProtKB-ARBA"/>
</dbReference>
<evidence type="ECO:0000256" key="11">
    <source>
        <dbReference type="SAM" id="Coils"/>
    </source>
</evidence>
<dbReference type="Ensembl" id="ENSMGAT00000024275.1">
    <property type="protein sequence ID" value="ENSMGAP00000029472.1"/>
    <property type="gene ID" value="ENSMGAG00000012694.3"/>
</dbReference>
<dbReference type="Proteomes" id="UP000001645">
    <property type="component" value="Chromosome 7"/>
</dbReference>
<dbReference type="PRINTS" id="PR00380">
    <property type="entry name" value="KINESINHEAVY"/>
</dbReference>
<organism evidence="13 14">
    <name type="scientific">Meleagris gallopavo</name>
    <name type="common">Wild turkey</name>
    <dbReference type="NCBI Taxonomy" id="9103"/>
    <lineage>
        <taxon>Eukaryota</taxon>
        <taxon>Metazoa</taxon>
        <taxon>Chordata</taxon>
        <taxon>Craniata</taxon>
        <taxon>Vertebrata</taxon>
        <taxon>Euteleostomi</taxon>
        <taxon>Archelosauria</taxon>
        <taxon>Archosauria</taxon>
        <taxon>Dinosauria</taxon>
        <taxon>Saurischia</taxon>
        <taxon>Theropoda</taxon>
        <taxon>Coelurosauria</taxon>
        <taxon>Aves</taxon>
        <taxon>Neognathae</taxon>
        <taxon>Galloanserae</taxon>
        <taxon>Galliformes</taxon>
        <taxon>Phasianidae</taxon>
        <taxon>Meleagridinae</taxon>
        <taxon>Meleagris</taxon>
    </lineage>
</organism>
<keyword evidence="5 9" id="KW-0067">ATP-binding</keyword>
<dbReference type="InterPro" id="IPR036961">
    <property type="entry name" value="Kinesin_motor_dom_sf"/>
</dbReference>
<evidence type="ECO:0000256" key="9">
    <source>
        <dbReference type="PROSITE-ProRule" id="PRU00283"/>
    </source>
</evidence>
<feature type="binding site" evidence="9">
    <location>
        <begin position="74"/>
        <end position="81"/>
    </location>
    <ligand>
        <name>ATP</name>
        <dbReference type="ChEBI" id="CHEBI:30616"/>
    </ligand>
</feature>
<dbReference type="PANTHER" id="PTHR47968:SF70">
    <property type="entry name" value="KINESIN HEAVY CHAIN ISOFORM 5C"/>
    <property type="match status" value="1"/>
</dbReference>
<evidence type="ECO:0000256" key="4">
    <source>
        <dbReference type="ARBA" id="ARBA00022741"/>
    </source>
</evidence>
<dbReference type="AlphaFoldDB" id="A0A803YCH5"/>
<dbReference type="SMART" id="SM00129">
    <property type="entry name" value="KISc"/>
    <property type="match status" value="1"/>
</dbReference>
<reference evidence="13" key="2">
    <citation type="submission" date="2025-08" db="UniProtKB">
        <authorList>
            <consortium name="Ensembl"/>
        </authorList>
    </citation>
    <scope>IDENTIFICATION</scope>
</reference>
<evidence type="ECO:0000256" key="7">
    <source>
        <dbReference type="ARBA" id="ARBA00023175"/>
    </source>
</evidence>
<evidence type="ECO:0000256" key="1">
    <source>
        <dbReference type="ARBA" id="ARBA00004245"/>
    </source>
</evidence>
<feature type="domain" description="Kinesin motor" evidence="12">
    <location>
        <begin position="1"/>
        <end position="315"/>
    </location>
</feature>
<dbReference type="GO" id="GO:0005874">
    <property type="term" value="C:microtubule"/>
    <property type="evidence" value="ECO:0007669"/>
    <property type="project" value="UniProtKB-KW"/>
</dbReference>
<sequence length="911" mass="103691">QTDCASCFTRYICRISTARSRGGCSLFALQQGKPYVFDRVLPPNTTQEQVYNACAKQIVKDVLEGYNGTIFAYGQTSSGKTHTMEGKLHDPQLMGIIPRIAHDIFDHIYSMDENLEFHIKVSYFEIYLDKIRDLLDVSKTNLAVHEDKNRVPYVKGCTERFVSSPEEVLDVIDEGKANRHVAVTNMNEHSSRSHSIFLINIKQENVETEKKLSGKLYLVDLAGSEKVSKTGAEGAVLDEAKNINKSLSALGNVISALAEGTKTHVPYRDSKMTRILQDSLGGNCRTTIVICCSPSIFNEAETKSTLMFGQRAKTIKNTVSVNLELTAEEWKKKYEKEKDKNKSLKNVIQHLELELNRWRNGEAVPEDEQISAKDQKNLEPCDNTPIIDNITPVVASISTEEKQKYDEEIASLYRQLDDKDDEINQQSQLAEKLKQQMLDQEELLASTRRDYEKIQEELTRLQIENEAAKDEVKEVLQALEELAVNYDQKSQEVEDKTRANEQLADELAQKSTVLSATQRELGQLQELSNHQKKRATEILNLLLKDLGEIGGIIGTNDVKTVTDVNGVIEEEFTMARLYISKMKSEVKSLVNRSKQLESAQIDSNRKMNASERELAACQLLISQHEAKIKSLTDYMQNMEQKRRQLEESQDSLNEELAKLRAQEKMHEVSFKDKEKEHLTRLQDAEEMKKALEQQMESHREAHQKQLSRLRDEIEEKQKTIDEIRDMNQKLQLEQEKLSADYDKLKIEDQEREMKLEKELQTLHNLRKLFVQDLTTRVKKSVELDSDDGGGSAAQKQKISFLENNLEQLTKVHKQVGASLPSSACFAIKSKATVPFSLTYNNFTHRKNFACASKSKQGVHSALAISRQMFSHFQDSGAYHMYLGKTLRAGASPGMLRLAVSGHDDFHLFPIF</sequence>
<name>A0A803YCH5_MELGA</name>
<gene>
    <name evidence="13" type="primary">KIF5C</name>
</gene>
<evidence type="ECO:0000256" key="8">
    <source>
        <dbReference type="ARBA" id="ARBA00023212"/>
    </source>
</evidence>
<dbReference type="GO" id="GO:0005524">
    <property type="term" value="F:ATP binding"/>
    <property type="evidence" value="ECO:0007669"/>
    <property type="project" value="UniProtKB-UniRule"/>
</dbReference>
<dbReference type="GO" id="GO:0030951">
    <property type="term" value="P:establishment or maintenance of microtubule cytoskeleton polarity"/>
    <property type="evidence" value="ECO:0007669"/>
    <property type="project" value="UniProtKB-ARBA"/>
</dbReference>
<dbReference type="Gene3D" id="6.10.250.1590">
    <property type="match status" value="1"/>
</dbReference>
<dbReference type="InterPro" id="IPR001752">
    <property type="entry name" value="Kinesin_motor_dom"/>
</dbReference>
<feature type="coiled-coil region" evidence="11">
    <location>
        <begin position="579"/>
        <end position="747"/>
    </location>
</feature>
<proteinExistence type="inferred from homology"/>
<evidence type="ECO:0000256" key="6">
    <source>
        <dbReference type="ARBA" id="ARBA00023054"/>
    </source>
</evidence>
<dbReference type="GO" id="GO:0048489">
    <property type="term" value="P:synaptic vesicle transport"/>
    <property type="evidence" value="ECO:0007669"/>
    <property type="project" value="UniProtKB-ARBA"/>
</dbReference>
<dbReference type="CDD" id="cd01369">
    <property type="entry name" value="KISc_KHC_KIF5"/>
    <property type="match status" value="1"/>
</dbReference>
<comment type="similarity">
    <text evidence="9 10">Belongs to the TRAFAC class myosin-kinesin ATPase superfamily. Kinesin family.</text>
</comment>
<dbReference type="SUPFAM" id="SSF52540">
    <property type="entry name" value="P-loop containing nucleoside triphosphate hydrolases"/>
    <property type="match status" value="1"/>
</dbReference>
<dbReference type="GO" id="GO:0008017">
    <property type="term" value="F:microtubule binding"/>
    <property type="evidence" value="ECO:0007669"/>
    <property type="project" value="InterPro"/>
</dbReference>
<dbReference type="Bgee" id="ENSMGAG00000012694">
    <property type="expression patterns" value="Expressed in brain and 12 other cell types or tissues"/>
</dbReference>
<keyword evidence="4 9" id="KW-0547">Nucleotide-binding</keyword>